<dbReference type="SUPFAM" id="SSF55961">
    <property type="entry name" value="Bet v1-like"/>
    <property type="match status" value="1"/>
</dbReference>
<feature type="compositionally biased region" description="Polar residues" evidence="5">
    <location>
        <begin position="79"/>
        <end position="88"/>
    </location>
</feature>
<evidence type="ECO:0000313" key="8">
    <source>
        <dbReference type="Proteomes" id="UP000053237"/>
    </source>
</evidence>
<evidence type="ECO:0000256" key="3">
    <source>
        <dbReference type="ARBA" id="ARBA00022833"/>
    </source>
</evidence>
<dbReference type="InterPro" id="IPR017455">
    <property type="entry name" value="Znf_FYVE-rel"/>
</dbReference>
<dbReference type="InterPro" id="IPR013083">
    <property type="entry name" value="Znf_RING/FYVE/PHD"/>
</dbReference>
<proteinExistence type="predicted"/>
<dbReference type="EMBL" id="CAIX01000339">
    <property type="protein sequence ID" value="CCI10658.1"/>
    <property type="molecule type" value="Genomic_DNA"/>
</dbReference>
<evidence type="ECO:0000313" key="7">
    <source>
        <dbReference type="EMBL" id="CCI10658.1"/>
    </source>
</evidence>
<feature type="compositionally biased region" description="Low complexity" evidence="5">
    <location>
        <begin position="60"/>
        <end position="72"/>
    </location>
</feature>
<dbReference type="PANTHER" id="PTHR13510:SF44">
    <property type="entry name" value="RABENOSYN-5"/>
    <property type="match status" value="1"/>
</dbReference>
<evidence type="ECO:0000256" key="2">
    <source>
        <dbReference type="ARBA" id="ARBA00022771"/>
    </source>
</evidence>
<evidence type="ECO:0000259" key="6">
    <source>
        <dbReference type="PROSITE" id="PS50178"/>
    </source>
</evidence>
<keyword evidence="3" id="KW-0862">Zinc</keyword>
<dbReference type="AlphaFoldDB" id="A0A024FU30"/>
<name>A0A024FU30_9STRA</name>
<sequence length="780" mass="89108">MVSLRKLLPGPRSMKDRHGRHKRQKIMHELCDDIMEDDENYFSDPSSNRIGDLSTRQMNRLRSSGSSSAGFRSRLHQAQLLSTSSRGTHTLDRGRTASSRLETPRLVNDSPSANSTSLQYPHHDLSTKSSSCHTSEPQSSLGKPQFGTIHDRVPHANLTAKNIEDMEKISEKMLSTLLEEKGHLLWNDTIAMVPSPADWKVHYSLPNLNIYRRKLSTKVDTAHRQFMCMGHISANSLENIEYVLKCSTTPEYRVISSYLFRDHYLDAAVLNVVDGGGENTAGDPDISLQETKGFRFFAVKWIACSARMGMMVSNRDFAFFEYLKVIYDQHGDKILVRILHSVRENVVPSKRNDFDLVRGFLSCISLYKYDYSTNSVQIFAEGCIDPCSQVSSWLGNAYLSYMMPVITSFEGCADVKYITSHQLVAKDQRWVPDRERRMCTVCTKAFTFMKRHRHHCRICGEVMCSNCTLTLPYCVKSEPTSERLSRNIESSWSMSSLLNVQQRYATMYSMPRQEKFCVKCMTSIQQRRDAELQAERRNVESLLGQETPQFSSLAFSPGSTHTPSFEKSYSNHSESCIIKCYPDFASTRGTIMEESEPDDFESSRSITESQLLRLQEEVARSSSIAYHYPEYPTSRPTFSSKFPDSCMSIDGHATNSFDNVTGESTHDSSRTVILESPTQPRIWQADEIGLQNPFLQLAQQQNKRKLTVFDSQSKAKNDTKSYKSHLRKATSNTQLLRAFSVSRTKPEELYQQNPTSTKQYFRPKFTRSKSYRIQDHHISS</sequence>
<dbReference type="SUPFAM" id="SSF57903">
    <property type="entry name" value="FYVE/PHD zinc finger"/>
    <property type="match status" value="1"/>
</dbReference>
<dbReference type="InParanoid" id="A0A024FU30"/>
<dbReference type="Pfam" id="PF01363">
    <property type="entry name" value="FYVE"/>
    <property type="match status" value="1"/>
</dbReference>
<evidence type="ECO:0000256" key="5">
    <source>
        <dbReference type="SAM" id="MobiDB-lite"/>
    </source>
</evidence>
<dbReference type="PANTHER" id="PTHR13510">
    <property type="entry name" value="FYVE-FINGER-CONTAINING RAB5 EFFECTOR PROTEIN RABENOSYN-5-RELATED"/>
    <property type="match status" value="1"/>
</dbReference>
<feature type="region of interest" description="Disordered" evidence="5">
    <location>
        <begin position="42"/>
        <end position="149"/>
    </location>
</feature>
<gene>
    <name evidence="7" type="ORF">BN9_111930</name>
</gene>
<reference evidence="7 8" key="1">
    <citation type="submission" date="2012-05" db="EMBL/GenBank/DDBJ databases">
        <title>Recombination and specialization in a pathogen metapopulation.</title>
        <authorList>
            <person name="Gardiner A."/>
            <person name="Kemen E."/>
            <person name="Schultz-Larsen T."/>
            <person name="MacLean D."/>
            <person name="Van Oosterhout C."/>
            <person name="Jones J.D.G."/>
        </authorList>
    </citation>
    <scope>NUCLEOTIDE SEQUENCE [LARGE SCALE GENOMIC DNA]</scope>
    <source>
        <strain evidence="7 8">Ac Nc2</strain>
    </source>
</reference>
<dbReference type="Proteomes" id="UP000053237">
    <property type="component" value="Unassembled WGS sequence"/>
</dbReference>
<dbReference type="SMART" id="SM00064">
    <property type="entry name" value="FYVE"/>
    <property type="match status" value="1"/>
</dbReference>
<organism evidence="7 8">
    <name type="scientific">Albugo candida</name>
    <dbReference type="NCBI Taxonomy" id="65357"/>
    <lineage>
        <taxon>Eukaryota</taxon>
        <taxon>Sar</taxon>
        <taxon>Stramenopiles</taxon>
        <taxon>Oomycota</taxon>
        <taxon>Peronosporomycetes</taxon>
        <taxon>Albuginales</taxon>
        <taxon>Albuginaceae</taxon>
        <taxon>Albugo</taxon>
    </lineage>
</organism>
<evidence type="ECO:0000256" key="4">
    <source>
        <dbReference type="PROSITE-ProRule" id="PRU00091"/>
    </source>
</evidence>
<evidence type="ECO:0000256" key="1">
    <source>
        <dbReference type="ARBA" id="ARBA00022723"/>
    </source>
</evidence>
<accession>A0A024FU30</accession>
<feature type="compositionally biased region" description="Polar residues" evidence="5">
    <location>
        <begin position="43"/>
        <end position="58"/>
    </location>
</feature>
<keyword evidence="8" id="KW-1185">Reference proteome</keyword>
<dbReference type="GO" id="GO:0008270">
    <property type="term" value="F:zinc ion binding"/>
    <property type="evidence" value="ECO:0007669"/>
    <property type="project" value="UniProtKB-KW"/>
</dbReference>
<feature type="region of interest" description="Disordered" evidence="5">
    <location>
        <begin position="1"/>
        <end position="23"/>
    </location>
</feature>
<comment type="caution">
    <text evidence="7">The sequence shown here is derived from an EMBL/GenBank/DDBJ whole genome shotgun (WGS) entry which is preliminary data.</text>
</comment>
<keyword evidence="1" id="KW-0479">Metal-binding</keyword>
<keyword evidence="2 4" id="KW-0863">Zinc-finger</keyword>
<feature type="domain" description="FYVE-type" evidence="6">
    <location>
        <begin position="433"/>
        <end position="525"/>
    </location>
</feature>
<dbReference type="InterPro" id="IPR000306">
    <property type="entry name" value="Znf_FYVE"/>
</dbReference>
<feature type="compositionally biased region" description="Polar residues" evidence="5">
    <location>
        <begin position="109"/>
        <end position="119"/>
    </location>
</feature>
<protein>
    <recommendedName>
        <fullName evidence="6">FYVE-type domain-containing protein</fullName>
    </recommendedName>
</protein>
<dbReference type="InterPro" id="IPR011011">
    <property type="entry name" value="Znf_FYVE_PHD"/>
</dbReference>
<dbReference type="InterPro" id="IPR023393">
    <property type="entry name" value="START-like_dom_sf"/>
</dbReference>
<dbReference type="Gene3D" id="3.30.530.20">
    <property type="match status" value="1"/>
</dbReference>
<dbReference type="OrthoDB" id="166134at2759"/>
<dbReference type="Gene3D" id="3.30.40.10">
    <property type="entry name" value="Zinc/RING finger domain, C3HC4 (zinc finger)"/>
    <property type="match status" value="1"/>
</dbReference>
<dbReference type="InterPro" id="IPR052727">
    <property type="entry name" value="Rab4/Rab5_effector"/>
</dbReference>
<feature type="compositionally biased region" description="Polar residues" evidence="5">
    <location>
        <begin position="127"/>
        <end position="142"/>
    </location>
</feature>
<dbReference type="PROSITE" id="PS50178">
    <property type="entry name" value="ZF_FYVE"/>
    <property type="match status" value="1"/>
</dbReference>